<evidence type="ECO:0000313" key="1">
    <source>
        <dbReference type="EMBL" id="GGC55521.1"/>
    </source>
</evidence>
<sequence>MHHLRNQFSVFITYLLLFSFSMIQVTEVVHNHVEDQHVSSTEGLDKPASGITIADAVLKCKFCKDLSSQQIGTQPLEIAVFDFAVPRMAKTVSTIYTQKLFEVAVHTWTNKGPPIS</sequence>
<comment type="caution">
    <text evidence="1">The sequence shown here is derived from an EMBL/GenBank/DDBJ whole genome shotgun (WGS) entry which is preliminary data.</text>
</comment>
<reference evidence="1" key="2">
    <citation type="submission" date="2020-09" db="EMBL/GenBank/DDBJ databases">
        <authorList>
            <person name="Sun Q."/>
            <person name="Zhou Y."/>
        </authorList>
    </citation>
    <scope>NUCLEOTIDE SEQUENCE</scope>
    <source>
        <strain evidence="1">CGMCC 1.15343</strain>
    </source>
</reference>
<protein>
    <submittedName>
        <fullName evidence="1">Uncharacterized protein</fullName>
    </submittedName>
</protein>
<keyword evidence="2" id="KW-1185">Reference proteome</keyword>
<accession>A0A916X9V2</accession>
<gene>
    <name evidence="1" type="ORF">GCM10011387_06440</name>
</gene>
<proteinExistence type="predicted"/>
<dbReference type="Proteomes" id="UP000651668">
    <property type="component" value="Unassembled WGS sequence"/>
</dbReference>
<dbReference type="RefSeq" id="WP_188625399.1">
    <property type="nucleotide sequence ID" value="NZ_BMIL01000002.1"/>
</dbReference>
<organism evidence="1 2">
    <name type="scientific">Pedobacter quisquiliarum</name>
    <dbReference type="NCBI Taxonomy" id="1834438"/>
    <lineage>
        <taxon>Bacteria</taxon>
        <taxon>Pseudomonadati</taxon>
        <taxon>Bacteroidota</taxon>
        <taxon>Sphingobacteriia</taxon>
        <taxon>Sphingobacteriales</taxon>
        <taxon>Sphingobacteriaceae</taxon>
        <taxon>Pedobacter</taxon>
    </lineage>
</organism>
<dbReference type="EMBL" id="BMIL01000002">
    <property type="protein sequence ID" value="GGC55521.1"/>
    <property type="molecule type" value="Genomic_DNA"/>
</dbReference>
<evidence type="ECO:0000313" key="2">
    <source>
        <dbReference type="Proteomes" id="UP000651668"/>
    </source>
</evidence>
<reference evidence="1" key="1">
    <citation type="journal article" date="2014" name="Int. J. Syst. Evol. Microbiol.">
        <title>Complete genome sequence of Corynebacterium casei LMG S-19264T (=DSM 44701T), isolated from a smear-ripened cheese.</title>
        <authorList>
            <consortium name="US DOE Joint Genome Institute (JGI-PGF)"/>
            <person name="Walter F."/>
            <person name="Albersmeier A."/>
            <person name="Kalinowski J."/>
            <person name="Ruckert C."/>
        </authorList>
    </citation>
    <scope>NUCLEOTIDE SEQUENCE</scope>
    <source>
        <strain evidence="1">CGMCC 1.15343</strain>
    </source>
</reference>
<dbReference type="AlphaFoldDB" id="A0A916X9V2"/>
<name>A0A916X9V2_9SPHI</name>